<gene>
    <name evidence="1" type="ORF">E1757_06690</name>
</gene>
<comment type="caution">
    <text evidence="1">The sequence shown here is derived from an EMBL/GenBank/DDBJ whole genome shotgun (WGS) entry which is preliminary data.</text>
</comment>
<protein>
    <submittedName>
        <fullName evidence="1">Uncharacterized protein</fullName>
    </submittedName>
</protein>
<name>A0A4R5KWV7_9BACL</name>
<dbReference type="OrthoDB" id="5770817at2"/>
<evidence type="ECO:0000313" key="2">
    <source>
        <dbReference type="Proteomes" id="UP000295636"/>
    </source>
</evidence>
<sequence length="85" mass="10122">MLWTEVRNLFPDQFVLLEELKSHYEDSKLHIEEVAVIKPIQDAQEAMKELFTAKNERFVYHTSNENIIIEVRAKPMIRRIPSHES</sequence>
<keyword evidence="2" id="KW-1185">Reference proteome</keyword>
<proteinExistence type="predicted"/>
<reference evidence="1 2" key="1">
    <citation type="submission" date="2019-03" db="EMBL/GenBank/DDBJ databases">
        <title>This is whole genome sequence of Paenibacillus sp MS74 strain.</title>
        <authorList>
            <person name="Trinh H.N."/>
        </authorList>
    </citation>
    <scope>NUCLEOTIDE SEQUENCE [LARGE SCALE GENOMIC DNA]</scope>
    <source>
        <strain evidence="1 2">MS74</strain>
    </source>
</reference>
<evidence type="ECO:0000313" key="1">
    <source>
        <dbReference type="EMBL" id="TDF99527.1"/>
    </source>
</evidence>
<dbReference type="AlphaFoldDB" id="A0A4R5KWV7"/>
<dbReference type="EMBL" id="SMRT01000002">
    <property type="protein sequence ID" value="TDF99527.1"/>
    <property type="molecule type" value="Genomic_DNA"/>
</dbReference>
<dbReference type="Proteomes" id="UP000295636">
    <property type="component" value="Unassembled WGS sequence"/>
</dbReference>
<dbReference type="RefSeq" id="WP_133226064.1">
    <property type="nucleotide sequence ID" value="NZ_SMRT01000002.1"/>
</dbReference>
<organism evidence="1 2">
    <name type="scientific">Paenibacillus piri</name>
    <dbReference type="NCBI Taxonomy" id="2547395"/>
    <lineage>
        <taxon>Bacteria</taxon>
        <taxon>Bacillati</taxon>
        <taxon>Bacillota</taxon>
        <taxon>Bacilli</taxon>
        <taxon>Bacillales</taxon>
        <taxon>Paenibacillaceae</taxon>
        <taxon>Paenibacillus</taxon>
    </lineage>
</organism>
<accession>A0A4R5KWV7</accession>